<feature type="non-terminal residue" evidence="2">
    <location>
        <position position="158"/>
    </location>
</feature>
<dbReference type="RefSeq" id="XP_008486222.1">
    <property type="nucleotide sequence ID" value="XM_008488000.3"/>
</dbReference>
<name>A0A1S3DQH7_DIACI</name>
<sequence>MLSDEAIEAAKAQFLSQNVDLSNIITDAYLYDGIDNHPFVKKFNKCKELAQEIIIDEDEIMSLIHGIVKEMETDKAKKLYVGNNGGYTLGVEILKAIAEQADPNPSRRFKKNLELLEQLELVMIIFLKKILNGYPDLLNPKDVPVFLNIMEKHVTHKR</sequence>
<reference evidence="2" key="1">
    <citation type="submission" date="2025-08" db="UniProtKB">
        <authorList>
            <consortium name="RefSeq"/>
        </authorList>
    </citation>
    <scope>IDENTIFICATION</scope>
</reference>
<keyword evidence="1" id="KW-1185">Reference proteome</keyword>
<accession>A0A1S3DQH7</accession>
<dbReference type="Proteomes" id="UP000079169">
    <property type="component" value="Unplaced"/>
</dbReference>
<dbReference type="KEGG" id="dci:103522916"/>
<evidence type="ECO:0000313" key="2">
    <source>
        <dbReference type="RefSeq" id="XP_008486222.1"/>
    </source>
</evidence>
<evidence type="ECO:0000313" key="1">
    <source>
        <dbReference type="Proteomes" id="UP000079169"/>
    </source>
</evidence>
<organism evidence="1 2">
    <name type="scientific">Diaphorina citri</name>
    <name type="common">Asian citrus psyllid</name>
    <dbReference type="NCBI Taxonomy" id="121845"/>
    <lineage>
        <taxon>Eukaryota</taxon>
        <taxon>Metazoa</taxon>
        <taxon>Ecdysozoa</taxon>
        <taxon>Arthropoda</taxon>
        <taxon>Hexapoda</taxon>
        <taxon>Insecta</taxon>
        <taxon>Pterygota</taxon>
        <taxon>Neoptera</taxon>
        <taxon>Paraneoptera</taxon>
        <taxon>Hemiptera</taxon>
        <taxon>Sternorrhyncha</taxon>
        <taxon>Psylloidea</taxon>
        <taxon>Psyllidae</taxon>
        <taxon>Diaphorininae</taxon>
        <taxon>Diaphorina</taxon>
    </lineage>
</organism>
<dbReference type="PaxDb" id="121845-A0A1S3DQH7"/>
<dbReference type="GeneID" id="103522916"/>
<proteinExistence type="predicted"/>
<dbReference type="AlphaFoldDB" id="A0A1S3DQH7"/>
<gene>
    <name evidence="2" type="primary">LOC103522916</name>
</gene>
<protein>
    <submittedName>
        <fullName evidence="2">Uncharacterized protein LOC103522916</fullName>
    </submittedName>
</protein>